<comment type="caution">
    <text evidence="6">The sequence shown here is derived from an EMBL/GenBank/DDBJ whole genome shotgun (WGS) entry which is preliminary data.</text>
</comment>
<dbReference type="Gene3D" id="1.20.1440.20">
    <property type="entry name" value="LemA-like domain"/>
    <property type="match status" value="1"/>
</dbReference>
<evidence type="ECO:0000256" key="2">
    <source>
        <dbReference type="ARBA" id="ARBA00008854"/>
    </source>
</evidence>
<sequence length="189" mass="21220">MSLTLVILLVALALLAIYAIAVYNALVRLKHQVAKNWSNIDVVLKQRHDELPKLVSVCRQYMRYEQETLQRVVEARGAVFAARERGDLRQLGTAETALRAGLGQLLAIAESYPELQADRAFRDLGARISQLEDTIADRRELYNESVNLLNVRLAQFPDLLIARRLGFTPASLLEFSEARADVDLDALFG</sequence>
<evidence type="ECO:0000256" key="5">
    <source>
        <dbReference type="ARBA" id="ARBA00023136"/>
    </source>
</evidence>
<dbReference type="PANTHER" id="PTHR34478">
    <property type="entry name" value="PROTEIN LEMA"/>
    <property type="match status" value="1"/>
</dbReference>
<dbReference type="InterPro" id="IPR007156">
    <property type="entry name" value="MamQ_LemA"/>
</dbReference>
<dbReference type="AlphaFoldDB" id="A0A4R4ADK7"/>
<dbReference type="PANTHER" id="PTHR34478:SF1">
    <property type="entry name" value="PROTEIN LEMA"/>
    <property type="match status" value="1"/>
</dbReference>
<gene>
    <name evidence="6" type="ORF">EDC29_103381</name>
</gene>
<dbReference type="GO" id="GO:0016020">
    <property type="term" value="C:membrane"/>
    <property type="evidence" value="ECO:0007669"/>
    <property type="project" value="UniProtKB-SubCell"/>
</dbReference>
<dbReference type="InterPro" id="IPR023353">
    <property type="entry name" value="LemA-like_dom_sf"/>
</dbReference>
<proteinExistence type="inferred from homology"/>
<organism evidence="6 7">
    <name type="scientific">Marichromatium gracile</name>
    <name type="common">Chromatium gracile</name>
    <dbReference type="NCBI Taxonomy" id="1048"/>
    <lineage>
        <taxon>Bacteria</taxon>
        <taxon>Pseudomonadati</taxon>
        <taxon>Pseudomonadota</taxon>
        <taxon>Gammaproteobacteria</taxon>
        <taxon>Chromatiales</taxon>
        <taxon>Chromatiaceae</taxon>
        <taxon>Marichromatium</taxon>
    </lineage>
</organism>
<evidence type="ECO:0000256" key="3">
    <source>
        <dbReference type="ARBA" id="ARBA00022692"/>
    </source>
</evidence>
<accession>A0A4R4ADK7</accession>
<evidence type="ECO:0000313" key="6">
    <source>
        <dbReference type="EMBL" id="TCW37182.1"/>
    </source>
</evidence>
<evidence type="ECO:0000313" key="7">
    <source>
        <dbReference type="Proteomes" id="UP000295247"/>
    </source>
</evidence>
<comment type="similarity">
    <text evidence="2">Belongs to the LemA family.</text>
</comment>
<evidence type="ECO:0000256" key="1">
    <source>
        <dbReference type="ARBA" id="ARBA00004167"/>
    </source>
</evidence>
<dbReference type="SUPFAM" id="SSF140478">
    <property type="entry name" value="LemA-like"/>
    <property type="match status" value="1"/>
</dbReference>
<keyword evidence="5" id="KW-0472">Membrane</keyword>
<protein>
    <submittedName>
        <fullName evidence="6">LemA protein</fullName>
    </submittedName>
</protein>
<evidence type="ECO:0000256" key="4">
    <source>
        <dbReference type="ARBA" id="ARBA00022989"/>
    </source>
</evidence>
<comment type="subcellular location">
    <subcellularLocation>
        <location evidence="1">Membrane</location>
        <topology evidence="1">Single-pass membrane protein</topology>
    </subcellularLocation>
</comment>
<keyword evidence="3" id="KW-0812">Transmembrane</keyword>
<dbReference type="EMBL" id="SMDC01000003">
    <property type="protein sequence ID" value="TCW37182.1"/>
    <property type="molecule type" value="Genomic_DNA"/>
</dbReference>
<dbReference type="RefSeq" id="WP_123142212.1">
    <property type="nucleotide sequence ID" value="NZ_NRRH01000047.1"/>
</dbReference>
<reference evidence="6 7" key="1">
    <citation type="submission" date="2019-03" db="EMBL/GenBank/DDBJ databases">
        <title>Genomic Encyclopedia of Type Strains, Phase IV (KMG-IV): sequencing the most valuable type-strain genomes for metagenomic binning, comparative biology and taxonomic classification.</title>
        <authorList>
            <person name="Goeker M."/>
        </authorList>
    </citation>
    <scope>NUCLEOTIDE SEQUENCE [LARGE SCALE GENOMIC DNA]</scope>
    <source>
        <strain evidence="6 7">DSM 203</strain>
    </source>
</reference>
<dbReference type="Pfam" id="PF04011">
    <property type="entry name" value="LemA"/>
    <property type="match status" value="1"/>
</dbReference>
<dbReference type="Proteomes" id="UP000295247">
    <property type="component" value="Unassembled WGS sequence"/>
</dbReference>
<name>A0A4R4ADK7_MARGR</name>
<keyword evidence="4" id="KW-1133">Transmembrane helix</keyword>